<dbReference type="PANTHER" id="PTHR10686:SF18">
    <property type="entry name" value="IP11787P-RELATED"/>
    <property type="match status" value="1"/>
</dbReference>
<dbReference type="PANTHER" id="PTHR10686">
    <property type="entry name" value="FOLATE TRANSPORTER"/>
    <property type="match status" value="1"/>
</dbReference>
<sequence>MVKWSLWWALTMCGWLQILNYIQILWAEVQIGSDQSDIYNGFVGAACPFISAGAILLLQWFKIDWNRWGEFGLALAALLDFGLLYVLSKARSILLMYLVYGTYHVLYQIMITISQFNLASRLVTHSYGLIFGLNTLVALALQTALTFAVVDENGLGLPIRTQFVVYAGYHALISAIFFAAVAGRFLYRVLRQRKFRPSEPYLFLYQNEYLNISGEVLNGEVYPFWTYSYLVALVPVFLLTDLLLYKPVLLLESISFIAVWLLMIFGRAVWTQQLSQICYGWATATEIAYFSYIYVKVEKKKFERVTSYRVYARRPANWPLLELLDQPADHPPSLGHLSHPQLHLPRESCSNRYLRFLSSTSQVAEGVLQKYGIGRK</sequence>
<dbReference type="AlphaFoldDB" id="A0A1I7YQ69"/>
<keyword evidence="2" id="KW-1133">Transmembrane helix</keyword>
<dbReference type="Pfam" id="PF01770">
    <property type="entry name" value="Folate_carrier"/>
    <property type="match status" value="2"/>
</dbReference>
<keyword evidence="3" id="KW-1185">Reference proteome</keyword>
<feature type="transmembrane region" description="Helical" evidence="2">
    <location>
        <begin position="6"/>
        <end position="26"/>
    </location>
</feature>
<dbReference type="InterPro" id="IPR002666">
    <property type="entry name" value="Folate_carrier"/>
</dbReference>
<protein>
    <submittedName>
        <fullName evidence="4">Transmembrane protein</fullName>
    </submittedName>
</protein>
<evidence type="ECO:0000313" key="4">
    <source>
        <dbReference type="WBParaSite" id="L893_g18611.t3"/>
    </source>
</evidence>
<dbReference type="GO" id="GO:0090482">
    <property type="term" value="F:vitamin transmembrane transporter activity"/>
    <property type="evidence" value="ECO:0007669"/>
    <property type="project" value="InterPro"/>
</dbReference>
<proteinExistence type="inferred from homology"/>
<feature type="transmembrane region" description="Helical" evidence="2">
    <location>
        <begin position="38"/>
        <end position="61"/>
    </location>
</feature>
<dbReference type="InterPro" id="IPR036259">
    <property type="entry name" value="MFS_trans_sf"/>
</dbReference>
<dbReference type="WBParaSite" id="L893_g18611.t3">
    <property type="protein sequence ID" value="L893_g18611.t3"/>
    <property type="gene ID" value="L893_g18611"/>
</dbReference>
<reference evidence="4" key="1">
    <citation type="submission" date="2016-11" db="UniProtKB">
        <authorList>
            <consortium name="WormBaseParasite"/>
        </authorList>
    </citation>
    <scope>IDENTIFICATION</scope>
</reference>
<feature type="transmembrane region" description="Helical" evidence="2">
    <location>
        <begin position="224"/>
        <end position="244"/>
    </location>
</feature>
<name>A0A1I7YQ69_9BILA</name>
<feature type="transmembrane region" description="Helical" evidence="2">
    <location>
        <begin position="94"/>
        <end position="116"/>
    </location>
</feature>
<dbReference type="GO" id="GO:0005886">
    <property type="term" value="C:plasma membrane"/>
    <property type="evidence" value="ECO:0007669"/>
    <property type="project" value="TreeGrafter"/>
</dbReference>
<evidence type="ECO:0000256" key="2">
    <source>
        <dbReference type="SAM" id="Phobius"/>
    </source>
</evidence>
<feature type="transmembrane region" description="Helical" evidence="2">
    <location>
        <begin position="163"/>
        <end position="187"/>
    </location>
</feature>
<accession>A0A1I7YQ69</accession>
<organism evidence="3 4">
    <name type="scientific">Steinernema glaseri</name>
    <dbReference type="NCBI Taxonomy" id="37863"/>
    <lineage>
        <taxon>Eukaryota</taxon>
        <taxon>Metazoa</taxon>
        <taxon>Ecdysozoa</taxon>
        <taxon>Nematoda</taxon>
        <taxon>Chromadorea</taxon>
        <taxon>Rhabditida</taxon>
        <taxon>Tylenchina</taxon>
        <taxon>Panagrolaimomorpha</taxon>
        <taxon>Strongyloidoidea</taxon>
        <taxon>Steinernematidae</taxon>
        <taxon>Steinernema</taxon>
    </lineage>
</organism>
<evidence type="ECO:0000256" key="1">
    <source>
        <dbReference type="ARBA" id="ARBA00005773"/>
    </source>
</evidence>
<keyword evidence="2" id="KW-0812">Transmembrane</keyword>
<feature type="transmembrane region" description="Helical" evidence="2">
    <location>
        <begin position="128"/>
        <end position="151"/>
    </location>
</feature>
<comment type="similarity">
    <text evidence="1">Belongs to the reduced folate carrier (RFC) transporter (TC 2.A.48) family.</text>
</comment>
<feature type="transmembrane region" description="Helical" evidence="2">
    <location>
        <begin position="249"/>
        <end position="270"/>
    </location>
</feature>
<feature type="transmembrane region" description="Helical" evidence="2">
    <location>
        <begin position="67"/>
        <end position="87"/>
    </location>
</feature>
<evidence type="ECO:0000313" key="3">
    <source>
        <dbReference type="Proteomes" id="UP000095287"/>
    </source>
</evidence>
<keyword evidence="2" id="KW-0472">Membrane</keyword>
<dbReference type="SUPFAM" id="SSF103473">
    <property type="entry name" value="MFS general substrate transporter"/>
    <property type="match status" value="1"/>
</dbReference>
<dbReference type="Proteomes" id="UP000095287">
    <property type="component" value="Unplaced"/>
</dbReference>